<organism evidence="4 5">
    <name type="scientific">Clostridium beijerinckii</name>
    <name type="common">Clostridium MP</name>
    <dbReference type="NCBI Taxonomy" id="1520"/>
    <lineage>
        <taxon>Bacteria</taxon>
        <taxon>Bacillati</taxon>
        <taxon>Bacillota</taxon>
        <taxon>Clostridia</taxon>
        <taxon>Eubacteriales</taxon>
        <taxon>Clostridiaceae</taxon>
        <taxon>Clostridium</taxon>
    </lineage>
</organism>
<dbReference type="InterPro" id="IPR000132">
    <property type="entry name" value="Nitrilase/CN_hydratase_CS"/>
</dbReference>
<proteinExistence type="inferred from homology"/>
<dbReference type="AlphaFoldDB" id="A0AB74VPP5"/>
<dbReference type="InterPro" id="IPR044149">
    <property type="entry name" value="Nitrilases_CHs"/>
</dbReference>
<dbReference type="CDD" id="cd07564">
    <property type="entry name" value="nitrilases_CHs"/>
    <property type="match status" value="1"/>
</dbReference>
<dbReference type="Proteomes" id="UP000679373">
    <property type="component" value="Chromosome"/>
</dbReference>
<evidence type="ECO:0000256" key="1">
    <source>
        <dbReference type="ARBA" id="ARBA00008129"/>
    </source>
</evidence>
<evidence type="ECO:0000313" key="5">
    <source>
        <dbReference type="Proteomes" id="UP000679373"/>
    </source>
</evidence>
<evidence type="ECO:0000313" key="4">
    <source>
        <dbReference type="EMBL" id="QUN37749.1"/>
    </source>
</evidence>
<dbReference type="SUPFAM" id="SSF56317">
    <property type="entry name" value="Carbon-nitrogen hydrolase"/>
    <property type="match status" value="1"/>
</dbReference>
<dbReference type="PANTHER" id="PTHR46044:SF1">
    <property type="entry name" value="CN HYDROLASE DOMAIN-CONTAINING PROTEIN"/>
    <property type="match status" value="1"/>
</dbReference>
<dbReference type="RefSeq" id="WP_207652014.1">
    <property type="nucleotide sequence ID" value="NZ_CP073653.1"/>
</dbReference>
<feature type="active site" description="Proton acceptor" evidence="2">
    <location>
        <position position="42"/>
    </location>
</feature>
<dbReference type="InterPro" id="IPR036526">
    <property type="entry name" value="C-N_Hydrolase_sf"/>
</dbReference>
<dbReference type="GeneID" id="66343630"/>
<comment type="similarity">
    <text evidence="1">Belongs to the carbon-nitrogen hydrolase superfamily. Nitrilase family.</text>
</comment>
<keyword evidence="5" id="KW-1185">Reference proteome</keyword>
<dbReference type="Gene3D" id="3.60.110.10">
    <property type="entry name" value="Carbon-nitrogen hydrolase"/>
    <property type="match status" value="1"/>
</dbReference>
<dbReference type="GO" id="GO:0000257">
    <property type="term" value="F:nitrilase activity"/>
    <property type="evidence" value="ECO:0007669"/>
    <property type="project" value="UniProtKB-ARBA"/>
</dbReference>
<dbReference type="InterPro" id="IPR003010">
    <property type="entry name" value="C-N_Hydrolase"/>
</dbReference>
<feature type="domain" description="CN hydrolase" evidence="3">
    <location>
        <begin position="2"/>
        <end position="277"/>
    </location>
</feature>
<evidence type="ECO:0000256" key="2">
    <source>
        <dbReference type="PROSITE-ProRule" id="PRU10139"/>
    </source>
</evidence>
<dbReference type="EMBL" id="CP073653">
    <property type="protein sequence ID" value="QUN37749.1"/>
    <property type="molecule type" value="Genomic_DNA"/>
</dbReference>
<dbReference type="PANTHER" id="PTHR46044">
    <property type="entry name" value="NITRILASE"/>
    <property type="match status" value="1"/>
</dbReference>
<dbReference type="Pfam" id="PF00795">
    <property type="entry name" value="CN_hydrolase"/>
    <property type="match status" value="1"/>
</dbReference>
<accession>A0AB74VPP5</accession>
<dbReference type="PROSITE" id="PS50263">
    <property type="entry name" value="CN_HYDROLASE"/>
    <property type="match status" value="1"/>
</dbReference>
<name>A0AB74VPP5_CLOBE</name>
<sequence length="329" mass="36006">MQSGCAVQAAPVYLDLDATIEKTCSIITEAAENGAKLIGFPEAFIPGYPWWVWLSDPGTGSSLYAELYKNSVEIPSIAVQKLSETARKNNIYVCVSVNELDGGSLYLTQLWFNPQGDLIGKHRKMRPSGGERLIWGEGDGSMMPCFKTEIGNLGGLQCWEHWVPLNIMAMNSQNEQVHVGSWPAFFPGDEALVSTPPNLASSQYHALATQSFVIMSTQIHTKEILEKICTVDAQREAYGSLVATGGGNACIIGPNGKIISNQLPADQEGIVYADIDLEKIIECKYQIDPAGHYSNKSLSMNFNQNPQPPVKKLGSSTDEIITYEELKKI</sequence>
<evidence type="ECO:0000259" key="3">
    <source>
        <dbReference type="PROSITE" id="PS50263"/>
    </source>
</evidence>
<keyword evidence="4" id="KW-0378">Hydrolase</keyword>
<dbReference type="PROSITE" id="PS00920">
    <property type="entry name" value="NITRIL_CHT_1"/>
    <property type="match status" value="1"/>
</dbReference>
<reference evidence="4" key="1">
    <citation type="submission" date="2021-04" db="EMBL/GenBank/DDBJ databases">
        <title>Complete genome sequence of the type strain Clostridium beijerinckii NRRL B-598.</title>
        <authorList>
            <person name="Sedlar K."/>
            <person name="Branska B."/>
            <person name="Bezdicek M."/>
            <person name="Nykrynova M."/>
            <person name="Lengerova M."/>
            <person name="Skutkova H."/>
            <person name="Patakova P."/>
        </authorList>
    </citation>
    <scope>NUCLEOTIDE SEQUENCE</scope>
    <source>
        <strain evidence="4">DSM 791</strain>
    </source>
</reference>
<gene>
    <name evidence="4" type="ORF">KEC93_03865</name>
</gene>
<protein>
    <submittedName>
        <fullName evidence="4">Carbon-nitrogen hydrolase family protein</fullName>
    </submittedName>
</protein>